<dbReference type="PANTHER" id="PTHR37835">
    <property type="entry name" value="ALPHA-CLOSTRIPAIN"/>
    <property type="match status" value="1"/>
</dbReference>
<dbReference type="EMBL" id="QPJY01000020">
    <property type="protein sequence ID" value="RCX21963.1"/>
    <property type="molecule type" value="Genomic_DNA"/>
</dbReference>
<dbReference type="Proteomes" id="UP000252707">
    <property type="component" value="Unassembled WGS sequence"/>
</dbReference>
<accession>A0A369BK75</accession>
<keyword evidence="2" id="KW-1185">Reference proteome</keyword>
<dbReference type="PANTHER" id="PTHR37835:SF1">
    <property type="entry name" value="ALPHA-CLOSTRIPAIN"/>
    <property type="match status" value="1"/>
</dbReference>
<dbReference type="OrthoDB" id="5507507at2"/>
<dbReference type="RefSeq" id="WP_114281371.1">
    <property type="nucleotide sequence ID" value="NZ_QPJY01000020.1"/>
</dbReference>
<dbReference type="InterPro" id="IPR005077">
    <property type="entry name" value="Peptidase_C11"/>
</dbReference>
<dbReference type="AlphaFoldDB" id="A0A369BK75"/>
<name>A0A369BK75_9GAMM</name>
<dbReference type="Gene3D" id="3.40.50.11970">
    <property type="match status" value="1"/>
</dbReference>
<protein>
    <submittedName>
        <fullName evidence="1">Cysteine peptidase C11 family protein</fullName>
    </submittedName>
</protein>
<proteinExistence type="predicted"/>
<reference evidence="1 2" key="1">
    <citation type="submission" date="2018-07" db="EMBL/GenBank/DDBJ databases">
        <title>Genomic Encyclopedia of Type Strains, Phase IV (KMG-IV): sequencing the most valuable type-strain genomes for metagenomic binning, comparative biology and taxonomic classification.</title>
        <authorList>
            <person name="Goeker M."/>
        </authorList>
    </citation>
    <scope>NUCLEOTIDE SEQUENCE [LARGE SCALE GENOMIC DNA]</scope>
    <source>
        <strain evidence="1 2">DSM 26407</strain>
    </source>
</reference>
<dbReference type="Pfam" id="PF03415">
    <property type="entry name" value="Peptidase_C11"/>
    <property type="match status" value="2"/>
</dbReference>
<comment type="caution">
    <text evidence="1">The sequence shown here is derived from an EMBL/GenBank/DDBJ whole genome shotgun (WGS) entry which is preliminary data.</text>
</comment>
<evidence type="ECO:0000313" key="2">
    <source>
        <dbReference type="Proteomes" id="UP000252707"/>
    </source>
</evidence>
<gene>
    <name evidence="1" type="ORF">DFQ59_1204</name>
</gene>
<evidence type="ECO:0000313" key="1">
    <source>
        <dbReference type="EMBL" id="RCX21963.1"/>
    </source>
</evidence>
<organism evidence="1 2">
    <name type="scientific">Thioalbus denitrificans</name>
    <dbReference type="NCBI Taxonomy" id="547122"/>
    <lineage>
        <taxon>Bacteria</taxon>
        <taxon>Pseudomonadati</taxon>
        <taxon>Pseudomonadota</taxon>
        <taxon>Gammaproteobacteria</taxon>
        <taxon>Chromatiales</taxon>
        <taxon>Ectothiorhodospiraceae</taxon>
        <taxon>Thioalbus</taxon>
    </lineage>
</organism>
<sequence>MPETVRKRKSWTLMIYMGGFNDLDPFVLEDLQELETVGSTDSVNIIAQFDLAGEAGVARRHYITRNRTGGAFASPEVGHTRTEPNVGDPRELLDFVTFCAKNYPAEHYMLTFWGHGLGVFDKKAADTGRVNLSRAAFSNVPYQLGGALAKPARIEDVLAKLVIIDPETGDALTDREIGELSASLRAALGQRLDVVHFDACYMATLELARQCAAFADHMVASQYIVPYQGMPYGLNGIAALLNGRPAPDRLATGLVEAFRAFYGDRMHKDEIRATISAIDLRRVPALGAALDVLADELKVYIADHPMEALVALSAARERTRPNFGVSPYEWDPGDDIVDLFALARSMEGGGVPQRVADACAAVGALAGEVVRAEAHGGKDFSGSPHLTGLTIYLPKFRGDTANPYPARVMDYPYQYRLNNPHWFGFIDRFQFPTQTVSVDLSGATLEICAAEGAAMLRGGRCDIASFDTAARQVGVSLGAIRLRLGVQRRTEIRWRVQQGAWSCEGRISAAADAEAAIEWDMPTDIAGATLSFSVLEGGQAFEVQQVPVSLFQRRADCLLVCADDDIRLGEEARGSVDYLPLSRVDGLGTRIIAAYADGAVIRSQPRLTDDYGLGPEELRTYLALLEGGGHLVLVGRDIRYAIETAQNAEAQALLAGAGDLGWSEPEFATAGGPVELLPVAGGPLATLPAVQMEAGDLEYADVFTPSVGTVLLQFAGFGACAVLQPCGRGKLSWVGFNLSLLPRPWLVAFLGSFGRIKIPHNQ</sequence>